<proteinExistence type="inferred from homology"/>
<sequence length="169" mass="17535">MDDEGEFGKGESELRHEAGPEGGIVVGVDGSPSSISALGWALDEAERTGAVVRAVTAWEVPTNWGKPVPVYPGDHLEAEAGERLARIVGEATAGRPTLQVTQAVVKGHPARVLLDQARRADLLVVGQRGLGGFSGTLVGSVSQKCLHHATCPVLVVPAEGTDDRIMAGT</sequence>
<dbReference type="PANTHER" id="PTHR31964:SF113">
    <property type="entry name" value="USPA DOMAIN-CONTAINING PROTEIN"/>
    <property type="match status" value="1"/>
</dbReference>
<protein>
    <submittedName>
        <fullName evidence="4">Universal stress protein</fullName>
    </submittedName>
</protein>
<evidence type="ECO:0000259" key="3">
    <source>
        <dbReference type="Pfam" id="PF00582"/>
    </source>
</evidence>
<dbReference type="PRINTS" id="PR01438">
    <property type="entry name" value="UNVRSLSTRESS"/>
</dbReference>
<evidence type="ECO:0000256" key="1">
    <source>
        <dbReference type="ARBA" id="ARBA00008791"/>
    </source>
</evidence>
<dbReference type="Pfam" id="PF00582">
    <property type="entry name" value="Usp"/>
    <property type="match status" value="1"/>
</dbReference>
<comment type="caution">
    <text evidence="4">The sequence shown here is derived from an EMBL/GenBank/DDBJ whole genome shotgun (WGS) entry which is preliminary data.</text>
</comment>
<dbReference type="InterPro" id="IPR006015">
    <property type="entry name" value="Universal_stress_UspA"/>
</dbReference>
<evidence type="ECO:0000313" key="4">
    <source>
        <dbReference type="EMBL" id="RRS01422.1"/>
    </source>
</evidence>
<evidence type="ECO:0000256" key="2">
    <source>
        <dbReference type="SAM" id="MobiDB-lite"/>
    </source>
</evidence>
<dbReference type="EMBL" id="RSEB01000001">
    <property type="protein sequence ID" value="RRS01422.1"/>
    <property type="molecule type" value="Genomic_DNA"/>
</dbReference>
<dbReference type="Gene3D" id="3.40.50.620">
    <property type="entry name" value="HUPs"/>
    <property type="match status" value="1"/>
</dbReference>
<evidence type="ECO:0000313" key="5">
    <source>
        <dbReference type="Proteomes" id="UP000277256"/>
    </source>
</evidence>
<feature type="domain" description="UspA" evidence="3">
    <location>
        <begin position="24"/>
        <end position="157"/>
    </location>
</feature>
<dbReference type="SUPFAM" id="SSF52402">
    <property type="entry name" value="Adenine nucleotide alpha hydrolases-like"/>
    <property type="match status" value="1"/>
</dbReference>
<dbReference type="InterPro" id="IPR014729">
    <property type="entry name" value="Rossmann-like_a/b/a_fold"/>
</dbReference>
<feature type="region of interest" description="Disordered" evidence="2">
    <location>
        <begin position="1"/>
        <end position="27"/>
    </location>
</feature>
<dbReference type="PANTHER" id="PTHR31964">
    <property type="entry name" value="ADENINE NUCLEOTIDE ALPHA HYDROLASES-LIKE SUPERFAMILY PROTEIN"/>
    <property type="match status" value="1"/>
</dbReference>
<keyword evidence="5" id="KW-1185">Reference proteome</keyword>
<dbReference type="AlphaFoldDB" id="A0A426V3J9"/>
<dbReference type="InterPro" id="IPR006016">
    <property type="entry name" value="UspA"/>
</dbReference>
<dbReference type="OrthoDB" id="6174426at2"/>
<organism evidence="4 5">
    <name type="scientific">Glycomyces terrestris</name>
    <dbReference type="NCBI Taxonomy" id="2493553"/>
    <lineage>
        <taxon>Bacteria</taxon>
        <taxon>Bacillati</taxon>
        <taxon>Actinomycetota</taxon>
        <taxon>Actinomycetes</taxon>
        <taxon>Glycomycetales</taxon>
        <taxon>Glycomycetaceae</taxon>
        <taxon>Glycomyces</taxon>
    </lineage>
</organism>
<accession>A0A426V3J9</accession>
<gene>
    <name evidence="4" type="ORF">EIW28_01205</name>
</gene>
<dbReference type="Proteomes" id="UP000277256">
    <property type="component" value="Unassembled WGS sequence"/>
</dbReference>
<feature type="compositionally biased region" description="Basic and acidic residues" evidence="2">
    <location>
        <begin position="1"/>
        <end position="19"/>
    </location>
</feature>
<comment type="similarity">
    <text evidence="1">Belongs to the universal stress protein A family.</text>
</comment>
<reference evidence="4 5" key="1">
    <citation type="submission" date="2018-12" db="EMBL/GenBank/DDBJ databases">
        <title>Glycomyces sp. YIM 121974 draft genome.</title>
        <authorList>
            <person name="Li Q."/>
        </authorList>
    </citation>
    <scope>NUCLEOTIDE SEQUENCE [LARGE SCALE GENOMIC DNA]</scope>
    <source>
        <strain evidence="4 5">YIM 121974</strain>
    </source>
</reference>
<name>A0A426V3J9_9ACTN</name>